<evidence type="ECO:0000313" key="2">
    <source>
        <dbReference type="Proteomes" id="UP000789366"/>
    </source>
</evidence>
<dbReference type="Proteomes" id="UP000789366">
    <property type="component" value="Unassembled WGS sequence"/>
</dbReference>
<evidence type="ECO:0000313" key="1">
    <source>
        <dbReference type="EMBL" id="CAG8468432.1"/>
    </source>
</evidence>
<organism evidence="1 2">
    <name type="scientific">Cetraspora pellucida</name>
    <dbReference type="NCBI Taxonomy" id="1433469"/>
    <lineage>
        <taxon>Eukaryota</taxon>
        <taxon>Fungi</taxon>
        <taxon>Fungi incertae sedis</taxon>
        <taxon>Mucoromycota</taxon>
        <taxon>Glomeromycotina</taxon>
        <taxon>Glomeromycetes</taxon>
        <taxon>Diversisporales</taxon>
        <taxon>Gigasporaceae</taxon>
        <taxon>Cetraspora</taxon>
    </lineage>
</organism>
<accession>A0ACA9KDZ7</accession>
<name>A0ACA9KDZ7_9GLOM</name>
<dbReference type="EMBL" id="CAJVPW010000872">
    <property type="protein sequence ID" value="CAG8468432.1"/>
    <property type="molecule type" value="Genomic_DNA"/>
</dbReference>
<reference evidence="1" key="1">
    <citation type="submission" date="2021-06" db="EMBL/GenBank/DDBJ databases">
        <authorList>
            <person name="Kallberg Y."/>
            <person name="Tangrot J."/>
            <person name="Rosling A."/>
        </authorList>
    </citation>
    <scope>NUCLEOTIDE SEQUENCE</scope>
    <source>
        <strain evidence="1">28 12/20/2015</strain>
    </source>
</reference>
<gene>
    <name evidence="1" type="ORF">SPELUC_LOCUS1580</name>
</gene>
<protein>
    <submittedName>
        <fullName evidence="1">8663_t:CDS:1</fullName>
    </submittedName>
</protein>
<keyword evidence="2" id="KW-1185">Reference proteome</keyword>
<comment type="caution">
    <text evidence="1">The sequence shown here is derived from an EMBL/GenBank/DDBJ whole genome shotgun (WGS) entry which is preliminary data.</text>
</comment>
<proteinExistence type="predicted"/>
<sequence length="295" mass="33519">MPCNADSIVKIKVTKETVKEKLLVVWAIGVYPVGIKDCEIELILFVPVKTEERDPATQAIFERDEYFSVGGKIVPDYYNKNIKPRMTVSTSTHLKILSKVPASNKCPLKVSLVGIIEKVPEFKNDEDAVIKVLVTDYSRRDYSFFVTVVFRYLDSRFKGLVSLIRPRESIIFVVGQMEIIENVLYVFGQEVNWVDTRFNSKKREYDINNEQISSSTTNSARSKLLSVHQSIFKGVEAEERSKRIKVEDVDGIVEDVDGTVEDVDGTVEDMFVGKNDDDSNIDDNISVDDGLKKWN</sequence>